<dbReference type="RefSeq" id="WP_012466172.1">
    <property type="nucleotide sequence ID" value="NC_010803.1"/>
</dbReference>
<dbReference type="OrthoDB" id="9810918at2"/>
<gene>
    <name evidence="4" type="ordered locus">Clim_1228</name>
</gene>
<feature type="compositionally biased region" description="Gly residues" evidence="1">
    <location>
        <begin position="295"/>
        <end position="315"/>
    </location>
</feature>
<dbReference type="PANTHER" id="PTHR30373:SF2">
    <property type="entry name" value="UPF0603 PROTEIN YGCG"/>
    <property type="match status" value="1"/>
</dbReference>
<sequence precursor="true">MKARPMFLLLPIIMFISSILFAADVPYLSGRITDNAQLLSPELNRSLSDSLQAHEKRTGNQIAVLTIATLDGESIEDYAVRVFESWKLGQKGRDNGVLIVVVPDDRRMRIEVGYGLEGTLTDVMAGRIVQNVMTPKFKNGDFGDGIADGVRAVIEVLEGGELPDTGVTTGSTEKSNFFEMEGPELSIQERILMGAFIFGIIGLFTAIGIMTPGVGWFLYLFLIPFWAVFPIVVLGSGAAFYCFIAYVIGFPVTKLFIRKTDWYKKAQKELRTKGQTSIGGFSIGSGSSGSSWSSGGSGFSGGGGSSGGGGASGSW</sequence>
<dbReference type="EMBL" id="CP001097">
    <property type="protein sequence ID" value="ACD90295.1"/>
    <property type="molecule type" value="Genomic_DNA"/>
</dbReference>
<dbReference type="Gene3D" id="3.10.310.50">
    <property type="match status" value="1"/>
</dbReference>
<dbReference type="Pfam" id="PF04536">
    <property type="entry name" value="TPM_phosphatase"/>
    <property type="match status" value="1"/>
</dbReference>
<keyword evidence="2" id="KW-0812">Transmembrane</keyword>
<dbReference type="InterPro" id="IPR007621">
    <property type="entry name" value="TPM_dom"/>
</dbReference>
<feature type="transmembrane region" description="Helical" evidence="2">
    <location>
        <begin position="238"/>
        <end position="257"/>
    </location>
</feature>
<dbReference type="Proteomes" id="UP000008841">
    <property type="component" value="Chromosome"/>
</dbReference>
<reference evidence="4 5" key="1">
    <citation type="submission" date="2008-05" db="EMBL/GenBank/DDBJ databases">
        <title>Complete sequence of Chlorobium limicola DSM 245.</title>
        <authorList>
            <consortium name="US DOE Joint Genome Institute"/>
            <person name="Lucas S."/>
            <person name="Copeland A."/>
            <person name="Lapidus A."/>
            <person name="Glavina del Rio T."/>
            <person name="Dalin E."/>
            <person name="Tice H."/>
            <person name="Bruce D."/>
            <person name="Goodwin L."/>
            <person name="Pitluck S."/>
            <person name="Schmutz J."/>
            <person name="Larimer F."/>
            <person name="Land M."/>
            <person name="Hauser L."/>
            <person name="Kyrpides N."/>
            <person name="Ovchinnikova G."/>
            <person name="Zhao F."/>
            <person name="Li T."/>
            <person name="Liu Z."/>
            <person name="Overmann J."/>
            <person name="Bryant D.A."/>
            <person name="Richardson P."/>
        </authorList>
    </citation>
    <scope>NUCLEOTIDE SEQUENCE [LARGE SCALE GENOMIC DNA]</scope>
    <source>
        <strain evidence="5">DSM 245 / NBRC 103803 / 6330</strain>
    </source>
</reference>
<dbReference type="KEGG" id="cli:Clim_1228"/>
<evidence type="ECO:0000313" key="5">
    <source>
        <dbReference type="Proteomes" id="UP000008841"/>
    </source>
</evidence>
<dbReference type="AlphaFoldDB" id="B3ECM0"/>
<keyword evidence="2" id="KW-1133">Transmembrane helix</keyword>
<name>B3ECM0_CHLL2</name>
<feature type="domain" description="TPM" evidence="3">
    <location>
        <begin position="32"/>
        <end position="155"/>
    </location>
</feature>
<evidence type="ECO:0000256" key="2">
    <source>
        <dbReference type="SAM" id="Phobius"/>
    </source>
</evidence>
<feature type="region of interest" description="Disordered" evidence="1">
    <location>
        <begin position="281"/>
        <end position="315"/>
    </location>
</feature>
<evidence type="ECO:0000313" key="4">
    <source>
        <dbReference type="EMBL" id="ACD90295.1"/>
    </source>
</evidence>
<evidence type="ECO:0000259" key="3">
    <source>
        <dbReference type="Pfam" id="PF04536"/>
    </source>
</evidence>
<protein>
    <recommendedName>
        <fullName evidence="3">TPM domain-containing protein</fullName>
    </recommendedName>
</protein>
<organism evidence="4 5">
    <name type="scientific">Chlorobium limicola (strain DSM 245 / NBRC 103803 / 6330)</name>
    <dbReference type="NCBI Taxonomy" id="290315"/>
    <lineage>
        <taxon>Bacteria</taxon>
        <taxon>Pseudomonadati</taxon>
        <taxon>Chlorobiota</taxon>
        <taxon>Chlorobiia</taxon>
        <taxon>Chlorobiales</taxon>
        <taxon>Chlorobiaceae</taxon>
        <taxon>Chlorobium/Pelodictyon group</taxon>
        <taxon>Chlorobium</taxon>
    </lineage>
</organism>
<feature type="transmembrane region" description="Helical" evidence="2">
    <location>
        <begin position="191"/>
        <end position="209"/>
    </location>
</feature>
<dbReference type="HOGENOM" id="CLU_035211_0_1_10"/>
<proteinExistence type="predicted"/>
<dbReference type="STRING" id="290315.Clim_1228"/>
<dbReference type="PANTHER" id="PTHR30373">
    <property type="entry name" value="UPF0603 PROTEIN YGCG"/>
    <property type="match status" value="1"/>
</dbReference>
<dbReference type="eggNOG" id="COG1512">
    <property type="taxonomic scope" value="Bacteria"/>
</dbReference>
<evidence type="ECO:0000256" key="1">
    <source>
        <dbReference type="SAM" id="MobiDB-lite"/>
    </source>
</evidence>
<accession>B3ECM0</accession>
<keyword evidence="2" id="KW-0472">Membrane</keyword>